<accession>A0A1M7PLM6</accession>
<dbReference type="EMBL" id="FRCS01000003">
    <property type="protein sequence ID" value="SHN18140.1"/>
    <property type="molecule type" value="Genomic_DNA"/>
</dbReference>
<organism evidence="1 2">
    <name type="scientific">Cryptosporangium aurantiacum</name>
    <dbReference type="NCBI Taxonomy" id="134849"/>
    <lineage>
        <taxon>Bacteria</taxon>
        <taxon>Bacillati</taxon>
        <taxon>Actinomycetota</taxon>
        <taxon>Actinomycetes</taxon>
        <taxon>Cryptosporangiales</taxon>
        <taxon>Cryptosporangiaceae</taxon>
        <taxon>Cryptosporangium</taxon>
    </lineage>
</organism>
<dbReference type="OrthoDB" id="4378118at2"/>
<evidence type="ECO:0000313" key="2">
    <source>
        <dbReference type="Proteomes" id="UP000184440"/>
    </source>
</evidence>
<dbReference type="RefSeq" id="WP_073256522.1">
    <property type="nucleotide sequence ID" value="NZ_FRCS01000003.1"/>
</dbReference>
<name>A0A1M7PLM6_9ACTN</name>
<evidence type="ECO:0000313" key="1">
    <source>
        <dbReference type="EMBL" id="SHN18140.1"/>
    </source>
</evidence>
<dbReference type="AlphaFoldDB" id="A0A1M7PLM6"/>
<dbReference type="Proteomes" id="UP000184440">
    <property type="component" value="Unassembled WGS sequence"/>
</dbReference>
<protein>
    <submittedName>
        <fullName evidence="1">Uncharacterized protein</fullName>
    </submittedName>
</protein>
<reference evidence="1 2" key="1">
    <citation type="submission" date="2016-11" db="EMBL/GenBank/DDBJ databases">
        <authorList>
            <person name="Jaros S."/>
            <person name="Januszkiewicz K."/>
            <person name="Wedrychowicz H."/>
        </authorList>
    </citation>
    <scope>NUCLEOTIDE SEQUENCE [LARGE SCALE GENOMIC DNA]</scope>
    <source>
        <strain evidence="1 2">DSM 46144</strain>
    </source>
</reference>
<keyword evidence="2" id="KW-1185">Reference proteome</keyword>
<gene>
    <name evidence="1" type="ORF">SAMN05443668_103477</name>
</gene>
<sequence length="103" mass="10180">MSVLTKPGTRLRSTACTTEVVVVAGAADVDLRCGGTSMADAKADSPAAGEPTAPFDGGTQIGKRYVHEGTGLEVLCVRAGAGSLAVGAEPLALKAAKPLPASD</sequence>
<proteinExistence type="predicted"/>
<dbReference type="STRING" id="134849.SAMN05443668_103477"/>